<dbReference type="PANTHER" id="PTHR37542">
    <property type="entry name" value="HELO DOMAIN-CONTAINING PROTEIN-RELATED"/>
    <property type="match status" value="1"/>
</dbReference>
<feature type="compositionally biased region" description="Polar residues" evidence="1">
    <location>
        <begin position="1"/>
        <end position="23"/>
    </location>
</feature>
<evidence type="ECO:0000313" key="3">
    <source>
        <dbReference type="EMBL" id="KAF3113493.1"/>
    </source>
</evidence>
<dbReference type="GO" id="GO:0004672">
    <property type="term" value="F:protein kinase activity"/>
    <property type="evidence" value="ECO:0007669"/>
    <property type="project" value="InterPro"/>
</dbReference>
<dbReference type="InterPro" id="IPR029058">
    <property type="entry name" value="AB_hydrolase_fold"/>
</dbReference>
<organism evidence="3 4">
    <name type="scientific">Orbilia oligospora</name>
    <name type="common">Nematode-trapping fungus</name>
    <name type="synonym">Arthrobotrys oligospora</name>
    <dbReference type="NCBI Taxonomy" id="2813651"/>
    <lineage>
        <taxon>Eukaryota</taxon>
        <taxon>Fungi</taxon>
        <taxon>Dikarya</taxon>
        <taxon>Ascomycota</taxon>
        <taxon>Pezizomycotina</taxon>
        <taxon>Orbiliomycetes</taxon>
        <taxon>Orbiliales</taxon>
        <taxon>Orbiliaceae</taxon>
        <taxon>Orbilia</taxon>
    </lineage>
</organism>
<dbReference type="CDD" id="cd00180">
    <property type="entry name" value="PKc"/>
    <property type="match status" value="1"/>
</dbReference>
<dbReference type="InterPro" id="IPR011009">
    <property type="entry name" value="Kinase-like_dom_sf"/>
</dbReference>
<dbReference type="SUPFAM" id="SSF56112">
    <property type="entry name" value="Protein kinase-like (PK-like)"/>
    <property type="match status" value="2"/>
</dbReference>
<protein>
    <recommendedName>
        <fullName evidence="2">Protein kinase domain-containing protein</fullName>
    </recommendedName>
</protein>
<dbReference type="Pfam" id="PF00069">
    <property type="entry name" value="Pkinase"/>
    <property type="match status" value="1"/>
</dbReference>
<feature type="region of interest" description="Disordered" evidence="1">
    <location>
        <begin position="1"/>
        <end position="65"/>
    </location>
</feature>
<evidence type="ECO:0000256" key="1">
    <source>
        <dbReference type="SAM" id="MobiDB-lite"/>
    </source>
</evidence>
<reference evidence="3 4" key="1">
    <citation type="submission" date="2019-06" db="EMBL/GenBank/DDBJ databases">
        <authorList>
            <person name="Palmer J.M."/>
        </authorList>
    </citation>
    <scope>NUCLEOTIDE SEQUENCE [LARGE SCALE GENOMIC DNA]</scope>
    <source>
        <strain evidence="3 4">TWF102</strain>
    </source>
</reference>
<feature type="compositionally biased region" description="Polar residues" evidence="1">
    <location>
        <begin position="54"/>
        <end position="63"/>
    </location>
</feature>
<proteinExistence type="predicted"/>
<feature type="domain" description="Protein kinase" evidence="2">
    <location>
        <begin position="1269"/>
        <end position="1645"/>
    </location>
</feature>
<evidence type="ECO:0000313" key="4">
    <source>
        <dbReference type="Proteomes" id="UP000475325"/>
    </source>
</evidence>
<feature type="domain" description="Protein kinase" evidence="2">
    <location>
        <begin position="831"/>
        <end position="1145"/>
    </location>
</feature>
<evidence type="ECO:0000259" key="2">
    <source>
        <dbReference type="PROSITE" id="PS50011"/>
    </source>
</evidence>
<sequence>MSASNDALNTSQAHRSNMSINCNTHDKVPTRRTRSSASGYTTDLARGGPLRSESIANPSNTPRLDSIAESKTPLSFRIRGVCSHSYKEEDIRKCLNIVLKGDKKQLEHIYIEITCASDATKKSQLVCVVTFHDRDPEFLGQRRLVHPSLFTPLKDSGTLTLNIRTGGLWEPGPGIMDSEAITIDAQFRGLTTLYEPSNPEAVEANVIAIMGLTPYPYAVWMGETTDRMWLRHFFTSDPAKRNELENCRTIIFGYHGNIFEEVMALMSDYIDQLVGAISLFIETHPPKPIILVGHSYGGILAVNMIRQMYLDRHDKPIKKLIFELTRAMLLYGTPHRGMFTADLEPLIKPTHKNRKKLIQDLRKVDSDLLGLFTEDQQRFARALREGNIKVYSFVETEMTRQLQYREGSNKPQLSGEKKYQVTKESGSLWLQDEIRYPADGKNHRNLVKFDNKNDYTFQETHRFLQQCLTNIREVSMMQLNISSIPASGRTGNFVQHGGTLNAGPRSLTSRGYQNDYTHHESPGVPRLGGPAQWGSFEVNRMNELSYANARGTVFDKPVVAPHTRTTGRITYPLPSAYIERKALIRLLKTCFGRNYSIEELPNSYIISAERKLYEINNWPGNLEQTLNMSHAYTAPHNFVNYHDSSVALHQLLVTEFSISITLPPILVDLVVRLAYTAYFLSNVSMAMATNNPSKLNPLRDAILSVRVRTVTRHHFVTFPNLQRKLTESLVADAIIECYPYDHRQKIIVQKIIGHGLRVFAALAILHQEHLVLSLIEGNLLDSSLPIDSDNPLIPKDLSSRFCSEVQWEFLPHKFIQGDFHKSLRAEIMMPYTHEEKIDEGSGGDIFKCVVHPHQYEVGSRLDLQEKPSVLIRKRIKMVRQSPTSHQRAFRRELECLDVLRTLRHPNIINLLASYEHKGEYYLLFPCLPMDLESFLGRPEVFGDFTTSLTFYSALAGLFSAVEALHEVVVQTERALVSRIGYHHDIRPKNVLVTQTTFVLTDFGVARLKFPGQGSQTLWPSTIGDYIAPECMDEDYEEQVVGRSIDIWSLGCLLAEVVTYMKFGSSGVTRFRAARRVTEHRYPIPNGYFFEGDNLRASVEHWLTEINSPATDPGVSSLIAVIRQLLHVDYKDRPVASLCSRKLTYIQSKIIFCDIEVQITNISGGIDSLSTLDETASISPYESLGLWFESKKLSAWGTVLQMHEQYTEHRLFNDGKFQVSHVLETLRSLHSNLKQQTALSARTGETLRIAVAELWRLVPQSYQRRMEQEWRTSALNTSPEFEDVSKLSRIEESGRLLRAPFSNISTYAALKRLQLQLWRRGTSQQKQLLLKGSQIDLCQDSRKYFQQDYHQLAWLTPWKGTNLEYNRKRRVIIEWLVYTPAWEGQTKEEKATKLLALAELLHCPKPEGFHVLDCVGIIEPNAVLEFSNFGFAYDYPEAIRGELSEPPTTLASLLGDRNLVVPLEYKFLIAKSLCESIWQLHSSNWLHKAIQPSNVLFFRKKALTQSKPAEIFSGLSPQPYLIGFQHSRPNGDTWYSDTDDYYGGSPDYRHPNYIPGTTRFQKAYDYYGIGIMLLEIGFWEPLASFRRRHKDTTSDQFRESLLKVYAPKLGPKMGSLYKNIVIKCLSNRYYSENSLLEGRDVTSEFYWEAVAPLCDLNIA</sequence>
<dbReference type="Gene3D" id="3.40.50.1820">
    <property type="entry name" value="alpha/beta hydrolase"/>
    <property type="match status" value="1"/>
</dbReference>
<dbReference type="GO" id="GO:0005524">
    <property type="term" value="F:ATP binding"/>
    <property type="evidence" value="ECO:0007669"/>
    <property type="project" value="InterPro"/>
</dbReference>
<dbReference type="PANTHER" id="PTHR37542:SF3">
    <property type="entry name" value="PRION-INHIBITION AND PROPAGATION HELO DOMAIN-CONTAINING PROTEIN"/>
    <property type="match status" value="1"/>
</dbReference>
<dbReference type="SUPFAM" id="SSF53474">
    <property type="entry name" value="alpha/beta-Hydrolases"/>
    <property type="match status" value="1"/>
</dbReference>
<name>A0A7C8NKU3_ORBOL</name>
<accession>A0A7C8NKU3</accession>
<dbReference type="Gene3D" id="1.10.510.10">
    <property type="entry name" value="Transferase(Phosphotransferase) domain 1"/>
    <property type="match status" value="2"/>
</dbReference>
<dbReference type="PROSITE" id="PS50011">
    <property type="entry name" value="PROTEIN_KINASE_DOM"/>
    <property type="match status" value="2"/>
</dbReference>
<dbReference type="Gene3D" id="3.30.200.20">
    <property type="entry name" value="Phosphorylase Kinase, domain 1"/>
    <property type="match status" value="1"/>
</dbReference>
<gene>
    <name evidence="3" type="ORF">TWF102_000152</name>
</gene>
<dbReference type="EMBL" id="WIQW01000001">
    <property type="protein sequence ID" value="KAF3113493.1"/>
    <property type="molecule type" value="Genomic_DNA"/>
</dbReference>
<dbReference type="InterPro" id="IPR000719">
    <property type="entry name" value="Prot_kinase_dom"/>
</dbReference>
<dbReference type="Proteomes" id="UP000475325">
    <property type="component" value="Unassembled WGS sequence"/>
</dbReference>
<comment type="caution">
    <text evidence="3">The sequence shown here is derived from an EMBL/GenBank/DDBJ whole genome shotgun (WGS) entry which is preliminary data.</text>
</comment>